<evidence type="ECO:0000313" key="1">
    <source>
        <dbReference type="Proteomes" id="UP000504637"/>
    </source>
</evidence>
<sequence>MLPNAEGAITTKASNLKRKVGFIAFGCVPSNHFDHAVACSYQQRTCEAQQQSRMWIPVPNYKENVAIIAQRAHGMCQNFAEECDYSFHHLGSNALLPEDCSAAKSMLHMSMRPLQYEAALVGMSFAFTCLHQTLASAEHELFSASERKRLEKIAEQEFQGLRVWMGQVDDPLVHKMWAQGFEAGKKEIEKCFVGA</sequence>
<gene>
    <name evidence="2" type="ORF">K489DRAFT_423437</name>
</gene>
<dbReference type="AlphaFoldDB" id="A0A6J3M5D4"/>
<reference evidence="2" key="2">
    <citation type="submission" date="2020-04" db="EMBL/GenBank/DDBJ databases">
        <authorList>
            <consortium name="NCBI Genome Project"/>
        </authorList>
    </citation>
    <scope>NUCLEOTIDE SEQUENCE</scope>
    <source>
        <strain evidence="2">CBS 342.82</strain>
    </source>
</reference>
<name>A0A6J3M5D4_9PEZI</name>
<proteinExistence type="predicted"/>
<reference evidence="2" key="3">
    <citation type="submission" date="2025-08" db="UniProtKB">
        <authorList>
            <consortium name="RefSeq"/>
        </authorList>
    </citation>
    <scope>IDENTIFICATION</scope>
    <source>
        <strain evidence="2">CBS 342.82</strain>
    </source>
</reference>
<dbReference type="GeneID" id="54366050"/>
<keyword evidence="1" id="KW-1185">Reference proteome</keyword>
<protein>
    <submittedName>
        <fullName evidence="2">Uncharacterized protein</fullName>
    </submittedName>
</protein>
<dbReference type="RefSeq" id="XP_033460296.1">
    <property type="nucleotide sequence ID" value="XM_033608250.1"/>
</dbReference>
<reference evidence="2" key="1">
    <citation type="submission" date="2020-01" db="EMBL/GenBank/DDBJ databases">
        <authorList>
            <consortium name="DOE Joint Genome Institute"/>
            <person name="Haridas S."/>
            <person name="Albert R."/>
            <person name="Binder M."/>
            <person name="Bloem J."/>
            <person name="Labutti K."/>
            <person name="Salamov A."/>
            <person name="Andreopoulos B."/>
            <person name="Baker S.E."/>
            <person name="Barry K."/>
            <person name="Bills G."/>
            <person name="Bluhm B.H."/>
            <person name="Cannon C."/>
            <person name="Castanera R."/>
            <person name="Culley D.E."/>
            <person name="Daum C."/>
            <person name="Ezra D."/>
            <person name="Gonzalez J.B."/>
            <person name="Henrissat B."/>
            <person name="Kuo A."/>
            <person name="Liang C."/>
            <person name="Lipzen A."/>
            <person name="Lutzoni F."/>
            <person name="Magnuson J."/>
            <person name="Mondo S."/>
            <person name="Nolan M."/>
            <person name="Ohm R."/>
            <person name="Pangilinan J."/>
            <person name="Park H.-J."/>
            <person name="Ramirez L."/>
            <person name="Alfaro M."/>
            <person name="Sun H."/>
            <person name="Tritt A."/>
            <person name="Yoshinaga Y."/>
            <person name="Zwiers L.-H."/>
            <person name="Turgeon B.G."/>
            <person name="Goodwin S.B."/>
            <person name="Spatafora J.W."/>
            <person name="Crous P.W."/>
            <person name="Grigoriev I.V."/>
        </authorList>
    </citation>
    <scope>NUCLEOTIDE SEQUENCE</scope>
    <source>
        <strain evidence="2">CBS 342.82</strain>
    </source>
</reference>
<organism evidence="2">
    <name type="scientific">Dissoconium aciculare CBS 342.82</name>
    <dbReference type="NCBI Taxonomy" id="1314786"/>
    <lineage>
        <taxon>Eukaryota</taxon>
        <taxon>Fungi</taxon>
        <taxon>Dikarya</taxon>
        <taxon>Ascomycota</taxon>
        <taxon>Pezizomycotina</taxon>
        <taxon>Dothideomycetes</taxon>
        <taxon>Dothideomycetidae</taxon>
        <taxon>Mycosphaerellales</taxon>
        <taxon>Dissoconiaceae</taxon>
        <taxon>Dissoconium</taxon>
    </lineage>
</organism>
<evidence type="ECO:0000313" key="2">
    <source>
        <dbReference type="RefSeq" id="XP_033460296.1"/>
    </source>
</evidence>
<dbReference type="Proteomes" id="UP000504637">
    <property type="component" value="Unplaced"/>
</dbReference>
<accession>A0A6J3M5D4</accession>